<dbReference type="AlphaFoldDB" id="A0A840NVZ2"/>
<proteinExistence type="predicted"/>
<protein>
    <submittedName>
        <fullName evidence="1">Uncharacterized protein</fullName>
    </submittedName>
</protein>
<name>A0A840NVZ2_9HYPH</name>
<dbReference type="EMBL" id="JACHIM010000002">
    <property type="protein sequence ID" value="MBB5073442.1"/>
    <property type="molecule type" value="Genomic_DNA"/>
</dbReference>
<organism evidence="1 2">
    <name type="scientific">Bartonella callosciuri</name>
    <dbReference type="NCBI Taxonomy" id="686223"/>
    <lineage>
        <taxon>Bacteria</taxon>
        <taxon>Pseudomonadati</taxon>
        <taxon>Pseudomonadota</taxon>
        <taxon>Alphaproteobacteria</taxon>
        <taxon>Hyphomicrobiales</taxon>
        <taxon>Bartonellaceae</taxon>
        <taxon>Bartonella</taxon>
    </lineage>
</organism>
<reference evidence="1 2" key="1">
    <citation type="submission" date="2020-08" db="EMBL/GenBank/DDBJ databases">
        <title>Genomic Encyclopedia of Type Strains, Phase IV (KMG-IV): sequencing the most valuable type-strain genomes for metagenomic binning, comparative biology and taxonomic classification.</title>
        <authorList>
            <person name="Goeker M."/>
        </authorList>
    </citation>
    <scope>NUCLEOTIDE SEQUENCE [LARGE SCALE GENOMIC DNA]</scope>
    <source>
        <strain evidence="1 2">DSM 28538</strain>
    </source>
</reference>
<evidence type="ECO:0000313" key="2">
    <source>
        <dbReference type="Proteomes" id="UP000561417"/>
    </source>
</evidence>
<accession>A0A840NVZ2</accession>
<gene>
    <name evidence="1" type="ORF">HNQ69_000563</name>
</gene>
<dbReference type="RefSeq" id="WP_183228523.1">
    <property type="nucleotide sequence ID" value="NZ_JACHIM010000002.1"/>
</dbReference>
<comment type="caution">
    <text evidence="1">The sequence shown here is derived from an EMBL/GenBank/DDBJ whole genome shotgun (WGS) entry which is preliminary data.</text>
</comment>
<evidence type="ECO:0000313" key="1">
    <source>
        <dbReference type="EMBL" id="MBB5073442.1"/>
    </source>
</evidence>
<sequence>MMTRYLCKDKHICSFYGKEEIYWARIGGIKDIINHAVKIRSVELVEKLLLILIEMGIKGMI</sequence>
<keyword evidence="2" id="KW-1185">Reference proteome</keyword>
<dbReference type="Proteomes" id="UP000561417">
    <property type="component" value="Unassembled WGS sequence"/>
</dbReference>